<accession>A0ABY5TLE8</accession>
<evidence type="ECO:0000313" key="3">
    <source>
        <dbReference type="EMBL" id="UVW34185.1"/>
    </source>
</evidence>
<protein>
    <submittedName>
        <fullName evidence="3">Ig domain-containing protein</fullName>
    </submittedName>
</protein>
<reference evidence="3" key="1">
    <citation type="submission" date="2022-08" db="EMBL/GenBank/DDBJ databases">
        <title>Catabolic pathway analysis in culturable SAR92 clade bacteria reveals their overlooked roles in DMSP degradation in coastal seas.</title>
        <authorList>
            <person name="He X."/>
            <person name="Zhang X."/>
            <person name="Zhang Y."/>
        </authorList>
    </citation>
    <scope>NUCLEOTIDE SEQUENCE</scope>
    <source>
        <strain evidence="3">H455</strain>
    </source>
</reference>
<feature type="chain" id="PRO_5045189473" evidence="2">
    <location>
        <begin position="22"/>
        <end position="415"/>
    </location>
</feature>
<keyword evidence="2" id="KW-0732">Signal</keyword>
<name>A0ABY5TLE8_9GAMM</name>
<dbReference type="Pfam" id="PF05345">
    <property type="entry name" value="He_PIG"/>
    <property type="match status" value="1"/>
</dbReference>
<dbReference type="SUPFAM" id="SSF49313">
    <property type="entry name" value="Cadherin-like"/>
    <property type="match status" value="1"/>
</dbReference>
<dbReference type="Gene3D" id="2.60.40.10">
    <property type="entry name" value="Immunoglobulins"/>
    <property type="match status" value="1"/>
</dbReference>
<evidence type="ECO:0000256" key="2">
    <source>
        <dbReference type="SAM" id="SignalP"/>
    </source>
</evidence>
<keyword evidence="4" id="KW-1185">Reference proteome</keyword>
<sequence>MISRILLISAALLLMSCGGSGSGSSSDSSAGSGTGSSNTGSSNTDIGTVTLAGQTEVWSDQINWTLSATAEGLNSTDVSFQLAADNSGLEIDSTTGLIQGVVTTAGVYDLVITAEDSAGGSAAESFSFTSNAFIAGHWLMDLPSSNEQLLLIISRNGRASITKSSAVGEIDTICNGQLTILGDAVSGSLGCVDAELNRFALPASGTVVAGSSITLSDFSFADALGDALVEGQFLFQTQAEVFNFGTIVPGVYAEYSDIASGISLVKVTADGSLTAMMPSDVGFQNKNSRCGLSGSLEADVIFADYEIESLKSALQVFEANITLTDCDLGSTALDSLNYNQTQASALGASVLDTLADAQSFNLYFPGSGNSNESQNAGYFRYVQLCDESNQLTAIAALLKDDSEQFSIIACPVEEG</sequence>
<dbReference type="EMBL" id="CP103416">
    <property type="protein sequence ID" value="UVW34185.1"/>
    <property type="molecule type" value="Genomic_DNA"/>
</dbReference>
<evidence type="ECO:0000313" key="4">
    <source>
        <dbReference type="Proteomes" id="UP001059934"/>
    </source>
</evidence>
<gene>
    <name evidence="3" type="ORF">NYF23_09140</name>
</gene>
<organism evidence="3 4">
    <name type="scientific">SAR92 clade bacterium H455</name>
    <dbReference type="NCBI Taxonomy" id="2974818"/>
    <lineage>
        <taxon>Bacteria</taxon>
        <taxon>Pseudomonadati</taxon>
        <taxon>Pseudomonadota</taxon>
        <taxon>Gammaproteobacteria</taxon>
        <taxon>Cellvibrionales</taxon>
        <taxon>Porticoccaceae</taxon>
        <taxon>SAR92 clade</taxon>
    </lineage>
</organism>
<evidence type="ECO:0000256" key="1">
    <source>
        <dbReference type="SAM" id="MobiDB-lite"/>
    </source>
</evidence>
<proteinExistence type="predicted"/>
<dbReference type="InterPro" id="IPR015919">
    <property type="entry name" value="Cadherin-like_sf"/>
</dbReference>
<feature type="signal peptide" evidence="2">
    <location>
        <begin position="1"/>
        <end position="21"/>
    </location>
</feature>
<feature type="region of interest" description="Disordered" evidence="1">
    <location>
        <begin position="22"/>
        <end position="46"/>
    </location>
</feature>
<dbReference type="InterPro" id="IPR013783">
    <property type="entry name" value="Ig-like_fold"/>
</dbReference>
<dbReference type="PROSITE" id="PS51257">
    <property type="entry name" value="PROKAR_LIPOPROTEIN"/>
    <property type="match status" value="1"/>
</dbReference>
<dbReference type="Proteomes" id="UP001059934">
    <property type="component" value="Chromosome"/>
</dbReference>